<gene>
    <name evidence="9" type="ORF">HTY61_00965</name>
</gene>
<dbReference type="EMBL" id="CP054836">
    <property type="protein sequence ID" value="QKV17134.1"/>
    <property type="molecule type" value="Genomic_DNA"/>
</dbReference>
<proteinExistence type="predicted"/>
<dbReference type="InterPro" id="IPR013130">
    <property type="entry name" value="Fe3_Rdtase_TM_dom"/>
</dbReference>
<dbReference type="PANTHER" id="PTHR36964">
    <property type="entry name" value="PROTEIN-METHIONINE-SULFOXIDE REDUCTASE HEME-BINDING SUBUNIT MSRQ"/>
    <property type="match status" value="1"/>
</dbReference>
<feature type="transmembrane region" description="Helical" evidence="7">
    <location>
        <begin position="45"/>
        <end position="63"/>
    </location>
</feature>
<sequence length="200" mass="22390">MSAVTRIAGSPWFVWALLALPAVPMMSGLVSGGELEELLHPTGEFAARFMIVAMLATPLRMLFPKARWAFWMVRKRRWFGVAAFGYAALHTLLYIVDTGSLSAMAREFFELGIWTGWAAFAIFVPLAVTSNDASVRALMKWWKPLQRWVYPAAVLTLLHWIFVHNDFAPALIHFVPLALLEAYRIRKNLQANAGRSAAAA</sequence>
<dbReference type="KEGG" id="orm:HTY61_00965"/>
<feature type="transmembrane region" description="Helical" evidence="7">
    <location>
        <begin position="12"/>
        <end position="33"/>
    </location>
</feature>
<keyword evidence="3 7" id="KW-0812">Transmembrane</keyword>
<evidence type="ECO:0000256" key="3">
    <source>
        <dbReference type="ARBA" id="ARBA00022692"/>
    </source>
</evidence>
<keyword evidence="5" id="KW-0408">Iron</keyword>
<evidence type="ECO:0000256" key="7">
    <source>
        <dbReference type="SAM" id="Phobius"/>
    </source>
</evidence>
<feature type="transmembrane region" description="Helical" evidence="7">
    <location>
        <begin position="78"/>
        <end position="96"/>
    </location>
</feature>
<dbReference type="GO" id="GO:0020037">
    <property type="term" value="F:heme binding"/>
    <property type="evidence" value="ECO:0007669"/>
    <property type="project" value="TreeGrafter"/>
</dbReference>
<dbReference type="InterPro" id="IPR022837">
    <property type="entry name" value="MsrQ-like"/>
</dbReference>
<dbReference type="Pfam" id="PF01794">
    <property type="entry name" value="Ferric_reduct"/>
    <property type="match status" value="1"/>
</dbReference>
<evidence type="ECO:0000313" key="10">
    <source>
        <dbReference type="Proteomes" id="UP000509367"/>
    </source>
</evidence>
<comment type="subcellular location">
    <subcellularLocation>
        <location evidence="1">Membrane</location>
        <topology evidence="1">Multi-pass membrane protein</topology>
    </subcellularLocation>
</comment>
<dbReference type="GO" id="GO:0005886">
    <property type="term" value="C:plasma membrane"/>
    <property type="evidence" value="ECO:0007669"/>
    <property type="project" value="TreeGrafter"/>
</dbReference>
<evidence type="ECO:0000256" key="1">
    <source>
        <dbReference type="ARBA" id="ARBA00004141"/>
    </source>
</evidence>
<evidence type="ECO:0000256" key="6">
    <source>
        <dbReference type="ARBA" id="ARBA00023136"/>
    </source>
</evidence>
<keyword evidence="4 7" id="KW-1133">Transmembrane helix</keyword>
<evidence type="ECO:0000259" key="8">
    <source>
        <dbReference type="Pfam" id="PF01794"/>
    </source>
</evidence>
<keyword evidence="6 7" id="KW-0472">Membrane</keyword>
<dbReference type="Proteomes" id="UP000509367">
    <property type="component" value="Chromosome"/>
</dbReference>
<dbReference type="GO" id="GO:0010181">
    <property type="term" value="F:FMN binding"/>
    <property type="evidence" value="ECO:0007669"/>
    <property type="project" value="TreeGrafter"/>
</dbReference>
<dbReference type="PANTHER" id="PTHR36964:SF1">
    <property type="entry name" value="PROTEIN-METHIONINE-SULFOXIDE REDUCTASE HEME-BINDING SUBUNIT MSRQ"/>
    <property type="match status" value="1"/>
</dbReference>
<accession>A0A6N1V8A5</accession>
<name>A0A6N1V8A5_9HYPH</name>
<dbReference type="GO" id="GO:0016679">
    <property type="term" value="F:oxidoreductase activity, acting on diphenols and related substances as donors"/>
    <property type="evidence" value="ECO:0007669"/>
    <property type="project" value="TreeGrafter"/>
</dbReference>
<feature type="domain" description="Ferric oxidoreductase" evidence="8">
    <location>
        <begin position="43"/>
        <end position="156"/>
    </location>
</feature>
<evidence type="ECO:0000256" key="2">
    <source>
        <dbReference type="ARBA" id="ARBA00022448"/>
    </source>
</evidence>
<reference evidence="9 10" key="1">
    <citation type="submission" date="2020-06" db="EMBL/GenBank/DDBJ databases">
        <title>Oricola thermophila sp. nov. isolated from a tidal sediments.</title>
        <authorList>
            <person name="Kwon K.K."/>
            <person name="Yang S.-H."/>
            <person name="Park M.-J."/>
        </authorList>
    </citation>
    <scope>NUCLEOTIDE SEQUENCE [LARGE SCALE GENOMIC DNA]</scope>
    <source>
        <strain evidence="9 10">MEBiC13590</strain>
    </source>
</reference>
<evidence type="ECO:0000256" key="5">
    <source>
        <dbReference type="ARBA" id="ARBA00023004"/>
    </source>
</evidence>
<dbReference type="AlphaFoldDB" id="A0A6N1V8A5"/>
<organism evidence="9 10">
    <name type="scientific">Oricola thermophila</name>
    <dbReference type="NCBI Taxonomy" id="2742145"/>
    <lineage>
        <taxon>Bacteria</taxon>
        <taxon>Pseudomonadati</taxon>
        <taxon>Pseudomonadota</taxon>
        <taxon>Alphaproteobacteria</taxon>
        <taxon>Hyphomicrobiales</taxon>
        <taxon>Ahrensiaceae</taxon>
        <taxon>Oricola</taxon>
    </lineage>
</organism>
<evidence type="ECO:0000256" key="4">
    <source>
        <dbReference type="ARBA" id="ARBA00022989"/>
    </source>
</evidence>
<feature type="transmembrane region" description="Helical" evidence="7">
    <location>
        <begin position="108"/>
        <end position="128"/>
    </location>
</feature>
<protein>
    <submittedName>
        <fullName evidence="9">Ferric reductase-like transmembrane domain-containing protein</fullName>
    </submittedName>
</protein>
<dbReference type="RefSeq" id="WP_175275030.1">
    <property type="nucleotide sequence ID" value="NZ_CP054836.1"/>
</dbReference>
<keyword evidence="2" id="KW-0813">Transport</keyword>
<evidence type="ECO:0000313" key="9">
    <source>
        <dbReference type="EMBL" id="QKV17134.1"/>
    </source>
</evidence>
<keyword evidence="10" id="KW-1185">Reference proteome</keyword>